<organism evidence="1 2">
    <name type="scientific">Araneus ventricosus</name>
    <name type="common">Orbweaver spider</name>
    <name type="synonym">Epeira ventricosa</name>
    <dbReference type="NCBI Taxonomy" id="182803"/>
    <lineage>
        <taxon>Eukaryota</taxon>
        <taxon>Metazoa</taxon>
        <taxon>Ecdysozoa</taxon>
        <taxon>Arthropoda</taxon>
        <taxon>Chelicerata</taxon>
        <taxon>Arachnida</taxon>
        <taxon>Araneae</taxon>
        <taxon>Araneomorphae</taxon>
        <taxon>Entelegynae</taxon>
        <taxon>Araneoidea</taxon>
        <taxon>Araneidae</taxon>
        <taxon>Araneus</taxon>
    </lineage>
</organism>
<dbReference type="EMBL" id="BGPR01018899">
    <property type="protein sequence ID" value="GBN80446.1"/>
    <property type="molecule type" value="Genomic_DNA"/>
</dbReference>
<protein>
    <submittedName>
        <fullName evidence="1">Uncharacterized protein</fullName>
    </submittedName>
</protein>
<proteinExistence type="predicted"/>
<gene>
    <name evidence="1" type="ORF">AVEN_181411_1</name>
</gene>
<evidence type="ECO:0000313" key="2">
    <source>
        <dbReference type="Proteomes" id="UP000499080"/>
    </source>
</evidence>
<dbReference type="Proteomes" id="UP000499080">
    <property type="component" value="Unassembled WGS sequence"/>
</dbReference>
<accession>A0A4Y2RYM6</accession>
<evidence type="ECO:0000313" key="1">
    <source>
        <dbReference type="EMBL" id="GBN80446.1"/>
    </source>
</evidence>
<reference evidence="1 2" key="1">
    <citation type="journal article" date="2019" name="Sci. Rep.">
        <title>Orb-weaving spider Araneus ventricosus genome elucidates the spidroin gene catalogue.</title>
        <authorList>
            <person name="Kono N."/>
            <person name="Nakamura H."/>
            <person name="Ohtoshi R."/>
            <person name="Moran D.A.P."/>
            <person name="Shinohara A."/>
            <person name="Yoshida Y."/>
            <person name="Fujiwara M."/>
            <person name="Mori M."/>
            <person name="Tomita M."/>
            <person name="Arakawa K."/>
        </authorList>
    </citation>
    <scope>NUCLEOTIDE SEQUENCE [LARGE SCALE GENOMIC DNA]</scope>
</reference>
<name>A0A4Y2RYM6_ARAVE</name>
<comment type="caution">
    <text evidence="1">The sequence shown here is derived from an EMBL/GenBank/DDBJ whole genome shotgun (WGS) entry which is preliminary data.</text>
</comment>
<dbReference type="AlphaFoldDB" id="A0A4Y2RYM6"/>
<keyword evidence="2" id="KW-1185">Reference proteome</keyword>
<sequence length="167" mass="18934">MFYWANGVGEIQRSDLDLELKIPLGYGLLNCSLPRLIYANCQPWISGDDVSLSADKLQRCGEEGRLHFLYSTAAYSRNNEQINLLPSRLCEKNRFWSVAGFFVFRDVFLRVDGGHIYKPYPDRTGAGNHSISLAIRSSDVVFSSRTKRTAIITKHESSYFSSPFSHS</sequence>